<name>A0AAW0VD54_CANAR</name>
<accession>A0AAW0VD54</accession>
<dbReference type="PANTHER" id="PTHR18359">
    <property type="entry name" value="WD-REPEAT PROTEIN-RELATED"/>
    <property type="match status" value="1"/>
</dbReference>
<comment type="subcellular location">
    <subcellularLocation>
        <location evidence="1">Nucleus</location>
        <location evidence="1">Nucleolus</location>
    </subcellularLocation>
</comment>
<feature type="compositionally biased region" description="Acidic residues" evidence="8">
    <location>
        <begin position="90"/>
        <end position="100"/>
    </location>
</feature>
<feature type="compositionally biased region" description="Acidic residues" evidence="8">
    <location>
        <begin position="165"/>
        <end position="178"/>
    </location>
</feature>
<dbReference type="Proteomes" id="UP000230249">
    <property type="component" value="Unassembled WGS sequence"/>
</dbReference>
<keyword evidence="5" id="KW-0539">Nucleus</keyword>
<dbReference type="GO" id="GO:0034388">
    <property type="term" value="C:Pwp2p-containing subcomplex of 90S preribosome"/>
    <property type="evidence" value="ECO:0007669"/>
    <property type="project" value="TreeGrafter"/>
</dbReference>
<dbReference type="GO" id="GO:0006364">
    <property type="term" value="P:rRNA processing"/>
    <property type="evidence" value="ECO:0007669"/>
    <property type="project" value="UniProtKB-KW"/>
</dbReference>
<protein>
    <recommendedName>
        <fullName evidence="11">U3 small nucleolar RNA-associated protein 18</fullName>
    </recommendedName>
</protein>
<comment type="caution">
    <text evidence="9">The sequence shown here is derived from an EMBL/GenBank/DDBJ whole genome shotgun (WGS) entry which is preliminary data.</text>
</comment>
<comment type="similarity">
    <text evidence="6">Belongs to the WD repeat UTP18 family.</text>
</comment>
<evidence type="ECO:0000256" key="4">
    <source>
        <dbReference type="ARBA" id="ARBA00022737"/>
    </source>
</evidence>
<feature type="region of interest" description="Disordered" evidence="8">
    <location>
        <begin position="153"/>
        <end position="182"/>
    </location>
</feature>
<organism evidence="9 10">
    <name type="scientific">Candidozyma auris</name>
    <name type="common">Yeast</name>
    <name type="synonym">Candida auris</name>
    <dbReference type="NCBI Taxonomy" id="498019"/>
    <lineage>
        <taxon>Eukaryota</taxon>
        <taxon>Fungi</taxon>
        <taxon>Dikarya</taxon>
        <taxon>Ascomycota</taxon>
        <taxon>Saccharomycotina</taxon>
        <taxon>Pichiomycetes</taxon>
        <taxon>Metschnikowiaceae</taxon>
        <taxon>Candidozyma</taxon>
    </lineage>
</organism>
<dbReference type="GO" id="GO:0032040">
    <property type="term" value="C:small-subunit processome"/>
    <property type="evidence" value="ECO:0007669"/>
    <property type="project" value="TreeGrafter"/>
</dbReference>
<dbReference type="InterPro" id="IPR036322">
    <property type="entry name" value="WD40_repeat_dom_sf"/>
</dbReference>
<dbReference type="Gene3D" id="2.130.10.10">
    <property type="entry name" value="YVTN repeat-like/Quinoprotein amine dehydrogenase"/>
    <property type="match status" value="1"/>
</dbReference>
<reference evidence="9 10" key="1">
    <citation type="journal article" date="2017" name="Clin. Infect. Dis.">
        <title>Simultaneous emergence of multidrug-resistant Candida auris on 3 continents confirmed by whole-genome sequencing and epidemiological analyses.</title>
        <authorList>
            <person name="Lockhart S.R."/>
            <person name="Etienne K.A."/>
            <person name="Vallabhaneni S."/>
            <person name="Farooqi J."/>
            <person name="Chowdhary A."/>
            <person name="Govender N.P."/>
            <person name="Colombo A.L."/>
            <person name="Calvo B."/>
            <person name="Cuomo C.A."/>
            <person name="Desjardins C.A."/>
            <person name="Berkow E.L."/>
            <person name="Castanheira M."/>
            <person name="Magobo R.E."/>
            <person name="Jabeen K."/>
            <person name="Asghar R.J."/>
            <person name="Meis J.F."/>
            <person name="Jackson B."/>
            <person name="Chiller T."/>
            <person name="Litvintseva A.P."/>
        </authorList>
    </citation>
    <scope>NUCLEOTIDE SEQUENCE [LARGE SCALE GENOMIC DNA]</scope>
    <source>
        <strain evidence="9 10">B8441</strain>
    </source>
</reference>
<dbReference type="PANTHER" id="PTHR18359:SF0">
    <property type="entry name" value="U3 SMALL NUCLEOLAR RNA-ASSOCIATED PROTEIN 18 HOMOLOG"/>
    <property type="match status" value="1"/>
</dbReference>
<dbReference type="AlphaFoldDB" id="A0AAW0VD54"/>
<sequence length="536" mass="59748">MPDTLVGARPKDEEELELEKLVFGDNAGFEANLRKIENLYDSSEDEQEAGESDVQESGSEEEQFDDDDMFFIDDGGDEGTVFEAQVKDEDGMDVDDEEEEAVWHDSDDEKHTISVISDRSKKLRQSYVETALSAPAYVARLRAQFERIYPRPSWADEATPKGEGDSDDEALDEDDDSTGDVGKNIRGLAQLLSSNAKYVKSKTALLTPTKISISRLKDANIARKAQGPVMAMSFHPSHPLLLTGGMDKTLRIFNIDGRTNKLVSSTYFKDVPIRSCQFSPDPTSTLVYASGRRRYMSRWDTTTEAVEKVSRMYGQEETQRSFEYFKMSPRGTFVALLGSNGYVNLLNSRTTQLFRAYKVDGYVADFEFTKDERTLIVANFAGDVWEFALNSPDVDIVNRWSDTSAVAVTKIALGGPADRWLAIGTKSGMVNLFDRTTFNTLSRGQNPKPFRSVGNLVTQVFEAKFSPDGQILCVASKQKKDALKLVHMPSGTVFANWPTGNTPLGRVTCVQFSPNSQMLAIANDAGKITLWRLNHY</sequence>
<feature type="compositionally biased region" description="Acidic residues" evidence="8">
    <location>
        <begin position="42"/>
        <end position="77"/>
    </location>
</feature>
<evidence type="ECO:0008006" key="11">
    <source>
        <dbReference type="Google" id="ProtNLM"/>
    </source>
</evidence>
<proteinExistence type="inferred from homology"/>
<keyword evidence="3 7" id="KW-0853">WD repeat</keyword>
<evidence type="ECO:0000313" key="10">
    <source>
        <dbReference type="Proteomes" id="UP000230249"/>
    </source>
</evidence>
<feature type="repeat" description="WD" evidence="7">
    <location>
        <begin position="222"/>
        <end position="256"/>
    </location>
</feature>
<reference evidence="9 10" key="2">
    <citation type="journal article" date="2018" name="Nat. Commun.">
        <title>Genomic insights into multidrug-resistance, mating and virulence in Candida auris and related emerging species.</title>
        <authorList>
            <person name="Munoz J.F."/>
            <person name="Gade L."/>
            <person name="Chow N.A."/>
            <person name="Loparev V.N."/>
            <person name="Juieng P."/>
            <person name="Berkow E.L."/>
            <person name="Farrer R.A."/>
            <person name="Litvintseva A.P."/>
            <person name="Cuomo C.A."/>
        </authorList>
    </citation>
    <scope>GENOME REANNOTATION</scope>
    <source>
        <strain evidence="9 10">B8441</strain>
    </source>
</reference>
<dbReference type="InterPro" id="IPR015943">
    <property type="entry name" value="WD40/YVTN_repeat-like_dom_sf"/>
</dbReference>
<evidence type="ECO:0000256" key="6">
    <source>
        <dbReference type="ARBA" id="ARBA00025767"/>
    </source>
</evidence>
<keyword evidence="4" id="KW-0677">Repeat</keyword>
<feature type="region of interest" description="Disordered" evidence="8">
    <location>
        <begin position="38"/>
        <end position="108"/>
    </location>
</feature>
<evidence type="ECO:0000256" key="7">
    <source>
        <dbReference type="PROSITE-ProRule" id="PRU00221"/>
    </source>
</evidence>
<evidence type="ECO:0000313" key="9">
    <source>
        <dbReference type="EMBL" id="KAK8439816.1"/>
    </source>
</evidence>
<evidence type="ECO:0000256" key="1">
    <source>
        <dbReference type="ARBA" id="ARBA00004604"/>
    </source>
</evidence>
<dbReference type="EMBL" id="PEKT03000004">
    <property type="protein sequence ID" value="KAK8439816.1"/>
    <property type="molecule type" value="Genomic_DNA"/>
</dbReference>
<evidence type="ECO:0000256" key="8">
    <source>
        <dbReference type="SAM" id="MobiDB-lite"/>
    </source>
</evidence>
<gene>
    <name evidence="9" type="ORF">B9J08_04309</name>
</gene>
<evidence type="ECO:0000256" key="2">
    <source>
        <dbReference type="ARBA" id="ARBA00022552"/>
    </source>
</evidence>
<evidence type="ECO:0000256" key="5">
    <source>
        <dbReference type="ARBA" id="ARBA00023242"/>
    </source>
</evidence>
<dbReference type="InterPro" id="IPR001680">
    <property type="entry name" value="WD40_rpt"/>
</dbReference>
<keyword evidence="10" id="KW-1185">Reference proteome</keyword>
<dbReference type="PROSITE" id="PS50082">
    <property type="entry name" value="WD_REPEATS_2"/>
    <property type="match status" value="2"/>
</dbReference>
<dbReference type="Pfam" id="PF00400">
    <property type="entry name" value="WD40"/>
    <property type="match status" value="2"/>
</dbReference>
<keyword evidence="2" id="KW-0698">rRNA processing</keyword>
<dbReference type="SUPFAM" id="SSF50978">
    <property type="entry name" value="WD40 repeat-like"/>
    <property type="match status" value="1"/>
</dbReference>
<dbReference type="SMART" id="SM00320">
    <property type="entry name" value="WD40"/>
    <property type="match status" value="5"/>
</dbReference>
<dbReference type="InterPro" id="IPR045161">
    <property type="entry name" value="Utp18"/>
</dbReference>
<evidence type="ECO:0000256" key="3">
    <source>
        <dbReference type="ARBA" id="ARBA00022574"/>
    </source>
</evidence>
<feature type="repeat" description="WD" evidence="7">
    <location>
        <begin position="507"/>
        <end position="536"/>
    </location>
</feature>